<gene>
    <name evidence="1" type="ORF">OJ997_27725</name>
</gene>
<protein>
    <submittedName>
        <fullName evidence="1">LamG domain-containing protein</fullName>
    </submittedName>
</protein>
<evidence type="ECO:0000313" key="1">
    <source>
        <dbReference type="EMBL" id="MDA0184130.1"/>
    </source>
</evidence>
<dbReference type="EMBL" id="JAPDDP010000068">
    <property type="protein sequence ID" value="MDA0184130.1"/>
    <property type="molecule type" value="Genomic_DNA"/>
</dbReference>
<dbReference type="AlphaFoldDB" id="A0A9X3SDV8"/>
<comment type="caution">
    <text evidence="1">The sequence shown here is derived from an EMBL/GenBank/DDBJ whole genome shotgun (WGS) entry which is preliminary data.</text>
</comment>
<evidence type="ECO:0000313" key="2">
    <source>
        <dbReference type="Proteomes" id="UP001147653"/>
    </source>
</evidence>
<organism evidence="1 2">
    <name type="scientific">Solirubrobacter phytolaccae</name>
    <dbReference type="NCBI Taxonomy" id="1404360"/>
    <lineage>
        <taxon>Bacteria</taxon>
        <taxon>Bacillati</taxon>
        <taxon>Actinomycetota</taxon>
        <taxon>Thermoleophilia</taxon>
        <taxon>Solirubrobacterales</taxon>
        <taxon>Solirubrobacteraceae</taxon>
        <taxon>Solirubrobacter</taxon>
    </lineage>
</organism>
<sequence>MRLYPSSGTTGMVYIGSEVETGSLAATVNTYERWLLVGDGTNLTLYRDGTASTPVAVTTAHLGYGTPELVLGRGATGTGYAEVDVEGLALWDAPLSSGERSDFFAGVGPATIRTADLYDFWALISNGNGVNGNTMTFTGGSFVPGPGGAPPILSPLQTFGPSYAVNRAANY</sequence>
<reference evidence="1" key="1">
    <citation type="submission" date="2022-10" db="EMBL/GenBank/DDBJ databases">
        <title>The WGS of Solirubrobacter phytolaccae KCTC 29190.</title>
        <authorList>
            <person name="Jiang Z."/>
        </authorList>
    </citation>
    <scope>NUCLEOTIDE SEQUENCE</scope>
    <source>
        <strain evidence="1">KCTC 29190</strain>
    </source>
</reference>
<accession>A0A9X3SDV8</accession>
<name>A0A9X3SDV8_9ACTN</name>
<proteinExistence type="predicted"/>
<dbReference type="SUPFAM" id="SSF49899">
    <property type="entry name" value="Concanavalin A-like lectins/glucanases"/>
    <property type="match status" value="1"/>
</dbReference>
<dbReference type="InterPro" id="IPR013320">
    <property type="entry name" value="ConA-like_dom_sf"/>
</dbReference>
<keyword evidence="2" id="KW-1185">Reference proteome</keyword>
<dbReference type="Proteomes" id="UP001147653">
    <property type="component" value="Unassembled WGS sequence"/>
</dbReference>